<feature type="domain" description="Nudix hydrolase" evidence="2">
    <location>
        <begin position="6"/>
        <end position="144"/>
    </location>
</feature>
<dbReference type="InterPro" id="IPR036388">
    <property type="entry name" value="WH-like_DNA-bd_sf"/>
</dbReference>
<dbReference type="PANTHER" id="PTHR43736">
    <property type="entry name" value="ADP-RIBOSE PYROPHOSPHATASE"/>
    <property type="match status" value="1"/>
</dbReference>
<dbReference type="InterPro" id="IPR015797">
    <property type="entry name" value="NUDIX_hydrolase-like_dom_sf"/>
</dbReference>
<dbReference type="EMBL" id="JDST02000119">
    <property type="protein sequence ID" value="KFB74884.1"/>
    <property type="molecule type" value="Genomic_DNA"/>
</dbReference>
<dbReference type="InterPro" id="IPR000086">
    <property type="entry name" value="NUDIX_hydrolase_dom"/>
</dbReference>
<protein>
    <recommendedName>
        <fullName evidence="2">Nudix hydrolase domain-containing protein</fullName>
    </recommendedName>
</protein>
<evidence type="ECO:0000256" key="1">
    <source>
        <dbReference type="SAM" id="Phobius"/>
    </source>
</evidence>
<keyword evidence="4" id="KW-1185">Reference proteome</keyword>
<evidence type="ECO:0000259" key="2">
    <source>
        <dbReference type="PROSITE" id="PS51462"/>
    </source>
</evidence>
<dbReference type="STRING" id="1453999.AW06_004152"/>
<feature type="transmembrane region" description="Helical" evidence="1">
    <location>
        <begin position="6"/>
        <end position="28"/>
    </location>
</feature>
<keyword evidence="1" id="KW-0472">Membrane</keyword>
<evidence type="ECO:0000313" key="3">
    <source>
        <dbReference type="EMBL" id="KFB74884.1"/>
    </source>
</evidence>
<dbReference type="Gene3D" id="3.90.79.10">
    <property type="entry name" value="Nucleoside Triphosphate Pyrophosphohydrolase"/>
    <property type="match status" value="1"/>
</dbReference>
<dbReference type="Proteomes" id="UP000021315">
    <property type="component" value="Unassembled WGS sequence"/>
</dbReference>
<keyword evidence="1" id="KW-1133">Transmembrane helix</keyword>
<gene>
    <name evidence="3" type="ORF">AW06_004152</name>
</gene>
<reference evidence="3" key="1">
    <citation type="submission" date="2014-02" db="EMBL/GenBank/DDBJ databases">
        <title>Expanding our view of genomic diversity in Candidatus Accumulibacter clades.</title>
        <authorList>
            <person name="Skennerton C.T."/>
            <person name="Barr J.J."/>
            <person name="Slater F.R."/>
            <person name="Bond P.L."/>
            <person name="Tyson G.W."/>
        </authorList>
    </citation>
    <scope>NUCLEOTIDE SEQUENCE [LARGE SCALE GENOMIC DNA]</scope>
</reference>
<dbReference type="CDD" id="cd18873">
    <property type="entry name" value="NUDIX_NadM_like"/>
    <property type="match status" value="1"/>
</dbReference>
<dbReference type="PROSITE" id="PS51462">
    <property type="entry name" value="NUDIX"/>
    <property type="match status" value="1"/>
</dbReference>
<name>A0A080MCI1_9PROT</name>
<accession>A0A080MCI1</accession>
<proteinExistence type="predicted"/>
<dbReference type="RefSeq" id="WP_324577405.1">
    <property type="nucleotide sequence ID" value="NZ_JDST02000119.1"/>
</dbReference>
<dbReference type="Gene3D" id="1.10.10.10">
    <property type="entry name" value="Winged helix-like DNA-binding domain superfamily/Winged helix DNA-binding domain"/>
    <property type="match status" value="1"/>
</dbReference>
<keyword evidence="1" id="KW-0812">Transmembrane</keyword>
<dbReference type="PANTHER" id="PTHR43736:SF4">
    <property type="entry name" value="SLR1690 PROTEIN"/>
    <property type="match status" value="1"/>
</dbReference>
<sequence length="224" mass="24942">MAMYPPIIVTVDVVLMTLCLDVLCVALIRRPNAPFAGELALPGGYVHAQEDGNAEDAAYRILREKMGIKPPYLEQLATFAGNQRDPRGWSASIAYFALVSPTTEATWQPVNELQKLAFDHPAIIQAAVDRLRSKSAYSVLPAYLLPETFTLAELQKIYEQVLGSPLDKSSFRRKIKELDLLDQVAGSFQVGNQRPAQIYRLKKMMTFDRTLSQSAPRKTGRSGQ</sequence>
<dbReference type="Pfam" id="PF00293">
    <property type="entry name" value="NUDIX"/>
    <property type="match status" value="1"/>
</dbReference>
<dbReference type="GO" id="GO:0003824">
    <property type="term" value="F:catalytic activity"/>
    <property type="evidence" value="ECO:0007669"/>
    <property type="project" value="UniProtKB-ARBA"/>
</dbReference>
<evidence type="ECO:0000313" key="4">
    <source>
        <dbReference type="Proteomes" id="UP000021315"/>
    </source>
</evidence>
<dbReference type="SUPFAM" id="SSF46785">
    <property type="entry name" value="Winged helix' DNA-binding domain"/>
    <property type="match status" value="1"/>
</dbReference>
<dbReference type="SUPFAM" id="SSF55811">
    <property type="entry name" value="Nudix"/>
    <property type="match status" value="1"/>
</dbReference>
<dbReference type="AlphaFoldDB" id="A0A080MCI1"/>
<dbReference type="Pfam" id="PF21906">
    <property type="entry name" value="WHD_NrtR"/>
    <property type="match status" value="1"/>
</dbReference>
<comment type="caution">
    <text evidence="3">The sequence shown here is derived from an EMBL/GenBank/DDBJ whole genome shotgun (WGS) entry which is preliminary data.</text>
</comment>
<dbReference type="InterPro" id="IPR036390">
    <property type="entry name" value="WH_DNA-bd_sf"/>
</dbReference>
<organism evidence="3 4">
    <name type="scientific">Candidatus Accumulibacter cognatus</name>
    <dbReference type="NCBI Taxonomy" id="2954383"/>
    <lineage>
        <taxon>Bacteria</taxon>
        <taxon>Pseudomonadati</taxon>
        <taxon>Pseudomonadota</taxon>
        <taxon>Betaproteobacteria</taxon>
        <taxon>Candidatus Accumulibacter</taxon>
    </lineage>
</organism>
<dbReference type="InterPro" id="IPR054105">
    <property type="entry name" value="WHD_NrtR"/>
</dbReference>